<dbReference type="STRING" id="28034.BFX07_09865"/>
<keyword evidence="1" id="KW-1133">Transmembrane helix</keyword>
<dbReference type="Pfam" id="PF00501">
    <property type="entry name" value="AMP-binding"/>
    <property type="match status" value="1"/>
</dbReference>
<keyword evidence="5" id="KW-1185">Reference proteome</keyword>
<keyword evidence="1" id="KW-0472">Membrane</keyword>
<organism evidence="4 5">
    <name type="scientific">Sulfobacillus thermosulfidooxidans (strain DSM 9293 / VKM B-1269 / AT-1)</name>
    <dbReference type="NCBI Taxonomy" id="929705"/>
    <lineage>
        <taxon>Bacteria</taxon>
        <taxon>Bacillati</taxon>
        <taxon>Bacillota</taxon>
        <taxon>Clostridia</taxon>
        <taxon>Eubacteriales</taxon>
        <taxon>Clostridiales Family XVII. Incertae Sedis</taxon>
        <taxon>Sulfobacillus</taxon>
    </lineage>
</organism>
<evidence type="ECO:0000313" key="4">
    <source>
        <dbReference type="EMBL" id="SMC03759.1"/>
    </source>
</evidence>
<reference evidence="5" key="1">
    <citation type="submission" date="2017-04" db="EMBL/GenBank/DDBJ databases">
        <authorList>
            <person name="Varghese N."/>
            <person name="Submissions S."/>
        </authorList>
    </citation>
    <scope>NUCLEOTIDE SEQUENCE [LARGE SCALE GENOMIC DNA]</scope>
    <source>
        <strain evidence="5">DSM 9293</strain>
    </source>
</reference>
<dbReference type="Gene3D" id="3.30.300.30">
    <property type="match status" value="1"/>
</dbReference>
<dbReference type="Pfam" id="PF13193">
    <property type="entry name" value="AMP-binding_C"/>
    <property type="match status" value="1"/>
</dbReference>
<feature type="domain" description="AMP-dependent synthetase/ligase" evidence="2">
    <location>
        <begin position="22"/>
        <end position="402"/>
    </location>
</feature>
<evidence type="ECO:0000256" key="1">
    <source>
        <dbReference type="SAM" id="Phobius"/>
    </source>
</evidence>
<dbReference type="OrthoDB" id="9803968at2"/>
<dbReference type="InterPro" id="IPR000873">
    <property type="entry name" value="AMP-dep_synth/lig_dom"/>
</dbReference>
<dbReference type="PANTHER" id="PTHR43767:SF1">
    <property type="entry name" value="NONRIBOSOMAL PEPTIDE SYNTHASE PES1 (EUROFUNG)-RELATED"/>
    <property type="match status" value="1"/>
</dbReference>
<dbReference type="Proteomes" id="UP000192660">
    <property type="component" value="Unassembled WGS sequence"/>
</dbReference>
<evidence type="ECO:0000259" key="2">
    <source>
        <dbReference type="Pfam" id="PF00501"/>
    </source>
</evidence>
<evidence type="ECO:0000313" key="5">
    <source>
        <dbReference type="Proteomes" id="UP000192660"/>
    </source>
</evidence>
<keyword evidence="1" id="KW-0812">Transmembrane</keyword>
<proteinExistence type="predicted"/>
<dbReference type="InterPro" id="IPR020845">
    <property type="entry name" value="AMP-binding_CS"/>
</dbReference>
<dbReference type="PROSITE" id="PS00455">
    <property type="entry name" value="AMP_BINDING"/>
    <property type="match status" value="1"/>
</dbReference>
<dbReference type="EMBL" id="FWWY01000001">
    <property type="protein sequence ID" value="SMC03759.1"/>
    <property type="molecule type" value="Genomic_DNA"/>
</dbReference>
<dbReference type="SUPFAM" id="SSF56801">
    <property type="entry name" value="Acetyl-CoA synthetase-like"/>
    <property type="match status" value="1"/>
</dbReference>
<gene>
    <name evidence="4" type="ORF">SAMN00768000_1260</name>
</gene>
<dbReference type="AlphaFoldDB" id="A0A1W1WC55"/>
<feature type="transmembrane region" description="Helical" evidence="1">
    <location>
        <begin position="71"/>
        <end position="93"/>
    </location>
</feature>
<protein>
    <submittedName>
        <fullName evidence="4">Long-chain acyl-CoA synthetase</fullName>
    </submittedName>
</protein>
<dbReference type="InterPro" id="IPR025110">
    <property type="entry name" value="AMP-bd_C"/>
</dbReference>
<accession>A0A1W1WC55</accession>
<evidence type="ECO:0000259" key="3">
    <source>
        <dbReference type="Pfam" id="PF13193"/>
    </source>
</evidence>
<feature type="domain" description="AMP-binding enzyme C-terminal" evidence="3">
    <location>
        <begin position="453"/>
        <end position="527"/>
    </location>
</feature>
<dbReference type="Gene3D" id="3.40.50.12780">
    <property type="entry name" value="N-terminal domain of ligase-like"/>
    <property type="match status" value="1"/>
</dbReference>
<dbReference type="InterPro" id="IPR045851">
    <property type="entry name" value="AMP-bd_C_sf"/>
</dbReference>
<sequence>MTMKDMAPKTMIEALLNGFNFYPQQTAIYYYDTQWPLHELVQQIEHVAGGLKVLGVKPKDRIAVMCQNMPAYVVVCFAIWALGGTVVPLNIMLKAEEIRKEIEDAGVIGIIALESSLLQIPEDVMSGRFGVSISDWQDFEGEAPHFLPRIQDALDGLKTTTWTAYTDLWAFTPWTHDLWITGNPDDVALLTYTSGTTGPSKAAMNTHEQLLHSAHIYERLAQLNEKDVNVVFAPLFHITGAVAGMAVSIRVRMPMVLLYRFDADVALKALIRHRGTFTVGAITTYLALLNHSHIEEVDLSHFAKAYSGGAPVASAVVERFEKVTGCYIYNVYGLTESANGIVITPWGERAPVDPDSGALSVGKVGPGIRAEIRDLEDRNHVLEANRVGELVLQGPSLTQGYWQKPEETSRAFLDGWFFTGDVAKIDEAGWIYIIDRKKDLIITSGNKVWPRDVEDALYLHPAVKQVSVVGLPDSYRGEAVTAFIVVKDGFHPSEEELIVFARERLATYKVPRRIIWVDEIPTTPTGKFLRRYLRDKFGGMLA</sequence>
<dbReference type="InterPro" id="IPR050237">
    <property type="entry name" value="ATP-dep_AMP-bd_enzyme"/>
</dbReference>
<dbReference type="PANTHER" id="PTHR43767">
    <property type="entry name" value="LONG-CHAIN-FATTY-ACID--COA LIGASE"/>
    <property type="match status" value="1"/>
</dbReference>
<name>A0A1W1WC55_SULTA</name>
<dbReference type="InterPro" id="IPR042099">
    <property type="entry name" value="ANL_N_sf"/>
</dbReference>
<dbReference type="GO" id="GO:0016878">
    <property type="term" value="F:acid-thiol ligase activity"/>
    <property type="evidence" value="ECO:0007669"/>
    <property type="project" value="UniProtKB-ARBA"/>
</dbReference>